<dbReference type="AlphaFoldDB" id="K9WPY5"/>
<dbReference type="PROSITE" id="PS00211">
    <property type="entry name" value="ABC_TRANSPORTER_1"/>
    <property type="match status" value="1"/>
</dbReference>
<evidence type="ECO:0000256" key="2">
    <source>
        <dbReference type="ARBA" id="ARBA00022475"/>
    </source>
</evidence>
<gene>
    <name evidence="9" type="ORF">Mic7113_6269</name>
</gene>
<evidence type="ECO:0000256" key="4">
    <source>
        <dbReference type="ARBA" id="ARBA00022840"/>
    </source>
</evidence>
<evidence type="ECO:0000313" key="9">
    <source>
        <dbReference type="EMBL" id="AFZ21859.1"/>
    </source>
</evidence>
<dbReference type="GO" id="GO:0015416">
    <property type="term" value="F:ABC-type phosphonate transporter activity"/>
    <property type="evidence" value="ECO:0007669"/>
    <property type="project" value="InterPro"/>
</dbReference>
<dbReference type="InterPro" id="IPR017871">
    <property type="entry name" value="ABC_transporter-like_CS"/>
</dbReference>
<sequence>MDGNLSRTINSATPIFELKNVTQRFGHFQSLTDINLKIQPGERVALVGSSGAGKSTLISLLNGTLLPTSGEVWVLDRNLAQLRPKLQRQVQRQIGTVYQQFHLVDNLRVIHNVNAGHLGRWSFFKAALSLIWPQEVETAAQALSQVGILEKLYSRTDQLSGGQQQRVAIARVLVQNPMAILADEPISSLDPERSREIMDLLRHLSHETGKTLVTSLHAIEFARSHYQRIIGLRQGRILFDTSAESLSPTMIEDLYSLNSPSL</sequence>
<dbReference type="RefSeq" id="WP_015185987.1">
    <property type="nucleotide sequence ID" value="NC_019738.1"/>
</dbReference>
<dbReference type="GO" id="GO:0016887">
    <property type="term" value="F:ATP hydrolysis activity"/>
    <property type="evidence" value="ECO:0007669"/>
    <property type="project" value="InterPro"/>
</dbReference>
<evidence type="ECO:0000256" key="5">
    <source>
        <dbReference type="ARBA" id="ARBA00022885"/>
    </source>
</evidence>
<keyword evidence="5" id="KW-0918">Phosphonate transport</keyword>
<evidence type="ECO:0000259" key="8">
    <source>
        <dbReference type="PROSITE" id="PS50893"/>
    </source>
</evidence>
<dbReference type="SUPFAM" id="SSF52540">
    <property type="entry name" value="P-loop containing nucleoside triphosphate hydrolases"/>
    <property type="match status" value="1"/>
</dbReference>
<evidence type="ECO:0000256" key="7">
    <source>
        <dbReference type="ARBA" id="ARBA00023136"/>
    </source>
</evidence>
<organism evidence="9 10">
    <name type="scientific">Allocoleopsis franciscana PCC 7113</name>
    <dbReference type="NCBI Taxonomy" id="1173027"/>
    <lineage>
        <taxon>Bacteria</taxon>
        <taxon>Bacillati</taxon>
        <taxon>Cyanobacteriota</taxon>
        <taxon>Cyanophyceae</taxon>
        <taxon>Coleofasciculales</taxon>
        <taxon>Coleofasciculaceae</taxon>
        <taxon>Allocoleopsis</taxon>
        <taxon>Allocoleopsis franciscana</taxon>
    </lineage>
</organism>
<evidence type="ECO:0000256" key="1">
    <source>
        <dbReference type="ARBA" id="ARBA00022448"/>
    </source>
</evidence>
<keyword evidence="2" id="KW-1003">Cell membrane</keyword>
<dbReference type="InterPro" id="IPR003593">
    <property type="entry name" value="AAA+_ATPase"/>
</dbReference>
<dbReference type="HOGENOM" id="CLU_000604_1_22_3"/>
<dbReference type="InterPro" id="IPR003439">
    <property type="entry name" value="ABC_transporter-like_ATP-bd"/>
</dbReference>
<dbReference type="GO" id="GO:0005524">
    <property type="term" value="F:ATP binding"/>
    <property type="evidence" value="ECO:0007669"/>
    <property type="project" value="UniProtKB-KW"/>
</dbReference>
<dbReference type="SMART" id="SM00382">
    <property type="entry name" value="AAA"/>
    <property type="match status" value="1"/>
</dbReference>
<dbReference type="PANTHER" id="PTHR43166">
    <property type="entry name" value="AMINO ACID IMPORT ATP-BINDING PROTEIN"/>
    <property type="match status" value="1"/>
</dbReference>
<keyword evidence="6" id="KW-1278">Translocase</keyword>
<dbReference type="PROSITE" id="PS50893">
    <property type="entry name" value="ABC_TRANSPORTER_2"/>
    <property type="match status" value="1"/>
</dbReference>
<dbReference type="Gene3D" id="3.40.50.300">
    <property type="entry name" value="P-loop containing nucleotide triphosphate hydrolases"/>
    <property type="match status" value="1"/>
</dbReference>
<dbReference type="KEGG" id="mic:Mic7113_6269"/>
<dbReference type="STRING" id="1173027.Mic7113_6269"/>
<dbReference type="Proteomes" id="UP000010471">
    <property type="component" value="Chromosome"/>
</dbReference>
<dbReference type="PANTHER" id="PTHR43166:SF6">
    <property type="entry name" value="PHOSPHONATES IMPORT ATP-BINDING PROTEIN PHNC"/>
    <property type="match status" value="1"/>
</dbReference>
<reference evidence="9 10" key="1">
    <citation type="submission" date="2012-06" db="EMBL/GenBank/DDBJ databases">
        <title>Finished chromosome of genome of Microcoleus sp. PCC 7113.</title>
        <authorList>
            <consortium name="US DOE Joint Genome Institute"/>
            <person name="Gugger M."/>
            <person name="Coursin T."/>
            <person name="Rippka R."/>
            <person name="Tandeau De Marsac N."/>
            <person name="Huntemann M."/>
            <person name="Wei C.-L."/>
            <person name="Han J."/>
            <person name="Detter J.C."/>
            <person name="Han C."/>
            <person name="Tapia R."/>
            <person name="Chen A."/>
            <person name="Kyrpides N."/>
            <person name="Mavromatis K."/>
            <person name="Markowitz V."/>
            <person name="Szeto E."/>
            <person name="Ivanova N."/>
            <person name="Pagani I."/>
            <person name="Pati A."/>
            <person name="Goodwin L."/>
            <person name="Nordberg H.P."/>
            <person name="Cantor M.N."/>
            <person name="Hua S.X."/>
            <person name="Woyke T."/>
            <person name="Kerfeld C.A."/>
        </authorList>
    </citation>
    <scope>NUCLEOTIDE SEQUENCE [LARGE SCALE GENOMIC DNA]</scope>
    <source>
        <strain evidence="9 10">PCC 7113</strain>
    </source>
</reference>
<keyword evidence="4" id="KW-0067">ATP-binding</keyword>
<keyword evidence="7" id="KW-0472">Membrane</keyword>
<dbReference type="Pfam" id="PF00005">
    <property type="entry name" value="ABC_tran"/>
    <property type="match status" value="1"/>
</dbReference>
<dbReference type="PATRIC" id="fig|1173027.3.peg.6941"/>
<evidence type="ECO:0000256" key="6">
    <source>
        <dbReference type="ARBA" id="ARBA00022967"/>
    </source>
</evidence>
<name>K9WPY5_9CYAN</name>
<evidence type="ECO:0000313" key="10">
    <source>
        <dbReference type="Proteomes" id="UP000010471"/>
    </source>
</evidence>
<dbReference type="InterPro" id="IPR027417">
    <property type="entry name" value="P-loop_NTPase"/>
</dbReference>
<keyword evidence="10" id="KW-1185">Reference proteome</keyword>
<dbReference type="GO" id="GO:0016020">
    <property type="term" value="C:membrane"/>
    <property type="evidence" value="ECO:0007669"/>
    <property type="project" value="InterPro"/>
</dbReference>
<dbReference type="InterPro" id="IPR050086">
    <property type="entry name" value="MetN_ABC_transporter-like"/>
</dbReference>
<protein>
    <submittedName>
        <fullName evidence="9">ABC-type phosphate/phosphonate transport system, ATPase component</fullName>
    </submittedName>
</protein>
<feature type="domain" description="ABC transporter" evidence="8">
    <location>
        <begin position="16"/>
        <end position="259"/>
    </location>
</feature>
<dbReference type="eggNOG" id="COG3638">
    <property type="taxonomic scope" value="Bacteria"/>
</dbReference>
<dbReference type="EMBL" id="CP003630">
    <property type="protein sequence ID" value="AFZ21859.1"/>
    <property type="molecule type" value="Genomic_DNA"/>
</dbReference>
<evidence type="ECO:0000256" key="3">
    <source>
        <dbReference type="ARBA" id="ARBA00022741"/>
    </source>
</evidence>
<dbReference type="InterPro" id="IPR012693">
    <property type="entry name" value="ABC_transpr_PhnC"/>
</dbReference>
<keyword evidence="1" id="KW-0813">Transport</keyword>
<accession>K9WPY5</accession>
<keyword evidence="3" id="KW-0547">Nucleotide-binding</keyword>
<proteinExistence type="predicted"/>
<dbReference type="CDD" id="cd03256">
    <property type="entry name" value="ABC_PhnC_transporter"/>
    <property type="match status" value="1"/>
</dbReference>